<dbReference type="AlphaFoldDB" id="A0A6N6JF35"/>
<dbReference type="RefSeq" id="WP_174239085.1">
    <property type="nucleotide sequence ID" value="NZ_BLJE01000001.1"/>
</dbReference>
<gene>
    <name evidence="1" type="ORF">KIN_08960</name>
</gene>
<dbReference type="Proteomes" id="UP000436822">
    <property type="component" value="Unassembled WGS sequence"/>
</dbReference>
<sequence length="153" mass="17061">MNVVWAENFFRLCHGYDLADASIAQATRNPDKDSQPLIKLSAGTWTSLALARRWREITGDPADVRLRFVSSEAVLSIVRREASIAIRNSRFVLSPQDCAKINLVLEMGFMARKQHSDEDIQRLLREIELSLASGTDVAAAYSAPSVSDATYYI</sequence>
<organism evidence="1 2">
    <name type="scientific">Litoreibacter roseus</name>
    <dbReference type="NCBI Taxonomy" id="2601869"/>
    <lineage>
        <taxon>Bacteria</taxon>
        <taxon>Pseudomonadati</taxon>
        <taxon>Pseudomonadota</taxon>
        <taxon>Alphaproteobacteria</taxon>
        <taxon>Rhodobacterales</taxon>
        <taxon>Roseobacteraceae</taxon>
        <taxon>Litoreibacter</taxon>
    </lineage>
</organism>
<proteinExistence type="predicted"/>
<evidence type="ECO:0000313" key="2">
    <source>
        <dbReference type="Proteomes" id="UP000436822"/>
    </source>
</evidence>
<keyword evidence="2" id="KW-1185">Reference proteome</keyword>
<evidence type="ECO:0000313" key="1">
    <source>
        <dbReference type="EMBL" id="GFE63822.1"/>
    </source>
</evidence>
<reference evidence="1 2" key="1">
    <citation type="submission" date="2019-12" db="EMBL/GenBank/DDBJ databases">
        <title>Litoreibacter badius sp. nov., a novel bacteriochlorophyll a-containing bacterium in the genus Litoreibacter.</title>
        <authorList>
            <person name="Kanamuro M."/>
            <person name="Takabe Y."/>
            <person name="Mori K."/>
            <person name="Takaichi S."/>
            <person name="Hanada S."/>
        </authorList>
    </citation>
    <scope>NUCLEOTIDE SEQUENCE [LARGE SCALE GENOMIC DNA]</scope>
    <source>
        <strain evidence="1 2">K6</strain>
    </source>
</reference>
<comment type="caution">
    <text evidence="1">The sequence shown here is derived from an EMBL/GenBank/DDBJ whole genome shotgun (WGS) entry which is preliminary data.</text>
</comment>
<protein>
    <submittedName>
        <fullName evidence="1">Uncharacterized protein</fullName>
    </submittedName>
</protein>
<accession>A0A6N6JF35</accession>
<name>A0A6N6JF35_9RHOB</name>
<dbReference type="EMBL" id="BLJE01000001">
    <property type="protein sequence ID" value="GFE63822.1"/>
    <property type="molecule type" value="Genomic_DNA"/>
</dbReference>